<dbReference type="Proteomes" id="UP001233999">
    <property type="component" value="Unassembled WGS sequence"/>
</dbReference>
<name>A0AAD7ZNI2_DIPPU</name>
<comment type="caution">
    <text evidence="1">The sequence shown here is derived from an EMBL/GenBank/DDBJ whole genome shotgun (WGS) entry which is preliminary data.</text>
</comment>
<protein>
    <submittedName>
        <fullName evidence="1">Uncharacterized protein</fullName>
    </submittedName>
</protein>
<organism evidence="1 2">
    <name type="scientific">Diploptera punctata</name>
    <name type="common">Pacific beetle cockroach</name>
    <dbReference type="NCBI Taxonomy" id="6984"/>
    <lineage>
        <taxon>Eukaryota</taxon>
        <taxon>Metazoa</taxon>
        <taxon>Ecdysozoa</taxon>
        <taxon>Arthropoda</taxon>
        <taxon>Hexapoda</taxon>
        <taxon>Insecta</taxon>
        <taxon>Pterygota</taxon>
        <taxon>Neoptera</taxon>
        <taxon>Polyneoptera</taxon>
        <taxon>Dictyoptera</taxon>
        <taxon>Blattodea</taxon>
        <taxon>Blaberoidea</taxon>
        <taxon>Blaberidae</taxon>
        <taxon>Diplopterinae</taxon>
        <taxon>Diploptera</taxon>
    </lineage>
</organism>
<sequence length="76" mass="8651">MVGECFYACFLVGRSTWNERCGRRGRCIGGGCRALDTSRSFPIRSVTLCTYENLGVVSDERYQIFHQDIKEFETSA</sequence>
<keyword evidence="2" id="KW-1185">Reference proteome</keyword>
<evidence type="ECO:0000313" key="1">
    <source>
        <dbReference type="EMBL" id="KAJ9583687.1"/>
    </source>
</evidence>
<reference evidence="1" key="1">
    <citation type="journal article" date="2023" name="IScience">
        <title>Live-bearing cockroach genome reveals convergent evolutionary mechanisms linked to viviparity in insects and beyond.</title>
        <authorList>
            <person name="Fouks B."/>
            <person name="Harrison M.C."/>
            <person name="Mikhailova A.A."/>
            <person name="Marchal E."/>
            <person name="English S."/>
            <person name="Carruthers M."/>
            <person name="Jennings E.C."/>
            <person name="Chiamaka E.L."/>
            <person name="Frigard R.A."/>
            <person name="Pippel M."/>
            <person name="Attardo G.M."/>
            <person name="Benoit J.B."/>
            <person name="Bornberg-Bauer E."/>
            <person name="Tobe S.S."/>
        </authorList>
    </citation>
    <scope>NUCLEOTIDE SEQUENCE</scope>
    <source>
        <strain evidence="1">Stay&amp;Tobe</strain>
    </source>
</reference>
<dbReference type="EMBL" id="JASPKZ010007545">
    <property type="protein sequence ID" value="KAJ9583687.1"/>
    <property type="molecule type" value="Genomic_DNA"/>
</dbReference>
<dbReference type="AlphaFoldDB" id="A0AAD7ZNI2"/>
<accession>A0AAD7ZNI2</accession>
<feature type="non-terminal residue" evidence="1">
    <location>
        <position position="76"/>
    </location>
</feature>
<proteinExistence type="predicted"/>
<gene>
    <name evidence="1" type="ORF">L9F63_021972</name>
</gene>
<evidence type="ECO:0000313" key="2">
    <source>
        <dbReference type="Proteomes" id="UP001233999"/>
    </source>
</evidence>
<reference evidence="1" key="2">
    <citation type="submission" date="2023-05" db="EMBL/GenBank/DDBJ databases">
        <authorList>
            <person name="Fouks B."/>
        </authorList>
    </citation>
    <scope>NUCLEOTIDE SEQUENCE</scope>
    <source>
        <strain evidence="1">Stay&amp;Tobe</strain>
        <tissue evidence="1">Testes</tissue>
    </source>
</reference>